<dbReference type="RefSeq" id="WP_212695146.1">
    <property type="nucleotide sequence ID" value="NZ_CP058649.1"/>
</dbReference>
<dbReference type="GO" id="GO:0004553">
    <property type="term" value="F:hydrolase activity, hydrolyzing O-glycosyl compounds"/>
    <property type="evidence" value="ECO:0007669"/>
    <property type="project" value="InterPro"/>
</dbReference>
<feature type="domain" description="DUF4982" evidence="7">
    <location>
        <begin position="642"/>
        <end position="700"/>
    </location>
</feature>
<dbReference type="GO" id="GO:0005975">
    <property type="term" value="P:carbohydrate metabolic process"/>
    <property type="evidence" value="ECO:0007669"/>
    <property type="project" value="InterPro"/>
</dbReference>
<sequence length="828" mass="95175">MRGLPLLKDWKFILGEPEGVHLLSTDDSHFKTVDLPHDWSVAFSFDQEKGESCTGYLLGGIGWYRKYFMTTKDMAHNTIIINFDGIYNRATIYCNGKRVTFHPYGYSPCLVDVTDYLNPLGEDNVIAIKVDHTRYADSRWYTGSGIYRKVSMHILPKIHIPVWGISVTTPRIEQDFAIIRSQVTLHNTTQEKNAIDIVGKVYDGNQLIGKKVIACDIEKQTWSDVVIDFEISNPVKWEIHHGKLYDVKVEVVLDGCIIQTESTRTGIREFYFDADKGFFLNGSNRLVKGVCLHHDAGLVGAAVPLDVWKRRLKLLKECGCNAIRTAHNPASEDFLDLCDEMGFLVQEEFFDEWDNPKDKRKNGVEKFVDDLSRGHAEFFREYAKEDVQNIVKRDHNHPCIFQWSIGNEIEWTYTKYNNATGYFGKDATGVYTWTLPPYSKEKIRENINKIPRDYYDVDTTARQLTQWTKAVDRTRPVLANCILPTVSYETGFIDELDMVGYSYRRVIYDYGHENYPKKPIMGTENMPQWHEWKAVLEKEHIPGIFIWTGIDHMGEGWVQKLWPRRGSNLALLDFAGFKKPAYHMFKSLWRDEPHIKMFTQRLEHSLYEQNDAAQLQEKVQGAWQTRDWFWHDVNPYWNYQEGESIVVEAYSNCDHIALYLNDALIATRYLKDFEDHIYKWHVPFVRGTLKAIGVKDGETIESVIQTVGAVKAIELEVDKNVITTDGDSVVHVIAKLVDEKGNVTTNQEARIDFAIEGANKIRGVDNGCSDNVQDYQSTSIVTHQGKCLMIVQGLEEGTLHIQGKCVTMDLVSNQCTVEVQQLGKNETC</sequence>
<dbReference type="EMBL" id="CP058649">
    <property type="protein sequence ID" value="QUI24452.1"/>
    <property type="molecule type" value="Genomic_DNA"/>
</dbReference>
<dbReference type="InterPro" id="IPR032311">
    <property type="entry name" value="DUF4982"/>
</dbReference>
<comment type="similarity">
    <text evidence="1">Belongs to the glycosyl hydrolase 2 family.</text>
</comment>
<feature type="domain" description="Glycoside hydrolase family 2" evidence="8">
    <location>
        <begin position="713"/>
        <end position="802"/>
    </location>
</feature>
<dbReference type="Gene3D" id="3.20.20.80">
    <property type="entry name" value="Glycosidases"/>
    <property type="match status" value="1"/>
</dbReference>
<dbReference type="Gene3D" id="2.60.40.10">
    <property type="entry name" value="Immunoglobulins"/>
    <property type="match status" value="3"/>
</dbReference>
<dbReference type="InterPro" id="IPR040605">
    <property type="entry name" value="Glyco_hydro2_dom5"/>
</dbReference>
<dbReference type="InterPro" id="IPR006101">
    <property type="entry name" value="Glyco_hydro_2"/>
</dbReference>
<dbReference type="PANTHER" id="PTHR42732:SF1">
    <property type="entry name" value="BETA-MANNOSIDASE"/>
    <property type="match status" value="1"/>
</dbReference>
<dbReference type="KEGG" id="vpy:HZI73_20060"/>
<dbReference type="InterPro" id="IPR006103">
    <property type="entry name" value="Glyco_hydro_2_cat"/>
</dbReference>
<gene>
    <name evidence="9" type="ORF">HZI73_20060</name>
</gene>
<dbReference type="AlphaFoldDB" id="A0A8J8MM94"/>
<dbReference type="Pfam" id="PF16355">
    <property type="entry name" value="DUF4982"/>
    <property type="match status" value="1"/>
</dbReference>
<dbReference type="SUPFAM" id="SSF51445">
    <property type="entry name" value="(Trans)glycosidases"/>
    <property type="match status" value="1"/>
</dbReference>
<feature type="domain" description="Glycoside hydrolase family 2 catalytic" evidence="5">
    <location>
        <begin position="275"/>
        <end position="413"/>
    </location>
</feature>
<evidence type="ECO:0000259" key="4">
    <source>
        <dbReference type="Pfam" id="PF00703"/>
    </source>
</evidence>
<evidence type="ECO:0000256" key="2">
    <source>
        <dbReference type="ARBA" id="ARBA00022801"/>
    </source>
</evidence>
<dbReference type="Pfam" id="PF02836">
    <property type="entry name" value="Glyco_hydro_2_C"/>
    <property type="match status" value="1"/>
</dbReference>
<dbReference type="Pfam" id="PF02837">
    <property type="entry name" value="Glyco_hydro_2_N"/>
    <property type="match status" value="1"/>
</dbReference>
<name>A0A8J8MM94_9FIRM</name>
<accession>A0A8J8MM94</accession>
<evidence type="ECO:0000259" key="8">
    <source>
        <dbReference type="Pfam" id="PF18565"/>
    </source>
</evidence>
<dbReference type="InterPro" id="IPR008979">
    <property type="entry name" value="Galactose-bd-like_sf"/>
</dbReference>
<evidence type="ECO:0000259" key="5">
    <source>
        <dbReference type="Pfam" id="PF02836"/>
    </source>
</evidence>
<keyword evidence="10" id="KW-1185">Reference proteome</keyword>
<dbReference type="Pfam" id="PF00703">
    <property type="entry name" value="Glyco_hydro_2"/>
    <property type="match status" value="1"/>
</dbReference>
<dbReference type="InterPro" id="IPR036156">
    <property type="entry name" value="Beta-gal/glucu_dom_sf"/>
</dbReference>
<keyword evidence="3" id="KW-0326">Glycosidase</keyword>
<reference evidence="9" key="1">
    <citation type="submission" date="2020-07" db="EMBL/GenBank/DDBJ databases">
        <title>Vallitalea pronyensis genome.</title>
        <authorList>
            <person name="Postec A."/>
        </authorList>
    </citation>
    <scope>NUCLEOTIDE SEQUENCE</scope>
    <source>
        <strain evidence="9">FatNI3</strain>
    </source>
</reference>
<dbReference type="Gene3D" id="2.60.120.260">
    <property type="entry name" value="Galactose-binding domain-like"/>
    <property type="match status" value="1"/>
</dbReference>
<evidence type="ECO:0000313" key="10">
    <source>
        <dbReference type="Proteomes" id="UP000683246"/>
    </source>
</evidence>
<keyword evidence="2 9" id="KW-0378">Hydrolase</keyword>
<dbReference type="PRINTS" id="PR00132">
    <property type="entry name" value="GLHYDRLASE2"/>
</dbReference>
<dbReference type="InterPro" id="IPR013783">
    <property type="entry name" value="Ig-like_fold"/>
</dbReference>
<evidence type="ECO:0000259" key="7">
    <source>
        <dbReference type="Pfam" id="PF16355"/>
    </source>
</evidence>
<dbReference type="Proteomes" id="UP000683246">
    <property type="component" value="Chromosome"/>
</dbReference>
<dbReference type="InterPro" id="IPR051913">
    <property type="entry name" value="GH2_Domain-Containing"/>
</dbReference>
<proteinExistence type="inferred from homology"/>
<dbReference type="InterPro" id="IPR006102">
    <property type="entry name" value="Ig-like_GH2"/>
</dbReference>
<evidence type="ECO:0000259" key="6">
    <source>
        <dbReference type="Pfam" id="PF02837"/>
    </source>
</evidence>
<dbReference type="InterPro" id="IPR017853">
    <property type="entry name" value="GH"/>
</dbReference>
<evidence type="ECO:0000256" key="1">
    <source>
        <dbReference type="ARBA" id="ARBA00007401"/>
    </source>
</evidence>
<dbReference type="SUPFAM" id="SSF49785">
    <property type="entry name" value="Galactose-binding domain-like"/>
    <property type="match status" value="1"/>
</dbReference>
<dbReference type="Pfam" id="PF18565">
    <property type="entry name" value="Glyco_hydro2_C5"/>
    <property type="match status" value="1"/>
</dbReference>
<protein>
    <submittedName>
        <fullName evidence="9">Glycoside hydrolase family 2 protein</fullName>
    </submittedName>
</protein>
<organism evidence="9 10">
    <name type="scientific">Vallitalea pronyensis</name>
    <dbReference type="NCBI Taxonomy" id="1348613"/>
    <lineage>
        <taxon>Bacteria</taxon>
        <taxon>Bacillati</taxon>
        <taxon>Bacillota</taxon>
        <taxon>Clostridia</taxon>
        <taxon>Lachnospirales</taxon>
        <taxon>Vallitaleaceae</taxon>
        <taxon>Vallitalea</taxon>
    </lineage>
</organism>
<dbReference type="PANTHER" id="PTHR42732">
    <property type="entry name" value="BETA-GALACTOSIDASE"/>
    <property type="match status" value="1"/>
</dbReference>
<evidence type="ECO:0000256" key="3">
    <source>
        <dbReference type="ARBA" id="ARBA00023295"/>
    </source>
</evidence>
<feature type="domain" description="Glycosyl hydrolases family 2 sugar binding" evidence="6">
    <location>
        <begin position="60"/>
        <end position="156"/>
    </location>
</feature>
<evidence type="ECO:0000313" key="9">
    <source>
        <dbReference type="EMBL" id="QUI24452.1"/>
    </source>
</evidence>
<feature type="domain" description="Glycoside hydrolase family 2 immunoglobulin-like beta-sandwich" evidence="4">
    <location>
        <begin position="168"/>
        <end position="268"/>
    </location>
</feature>
<dbReference type="InterPro" id="IPR006104">
    <property type="entry name" value="Glyco_hydro_2_N"/>
</dbReference>
<dbReference type="SUPFAM" id="SSF49303">
    <property type="entry name" value="beta-Galactosidase/glucuronidase domain"/>
    <property type="match status" value="1"/>
</dbReference>